<dbReference type="EMBL" id="BAEM01000056">
    <property type="protein sequence ID" value="GAC12259.1"/>
    <property type="molecule type" value="Genomic_DNA"/>
</dbReference>
<name>A0AAV3V675_9ALTE</name>
<proteinExistence type="predicted"/>
<evidence type="ECO:0000313" key="2">
    <source>
        <dbReference type="Proteomes" id="UP000006320"/>
    </source>
</evidence>
<dbReference type="AlphaFoldDB" id="A0AAV3V675"/>
<gene>
    <name evidence="1" type="ORF">GCHA_4341</name>
</gene>
<reference evidence="1 2" key="1">
    <citation type="journal article" date="2017" name="Antonie Van Leeuwenhoek">
        <title>Rhizobium rhizosphaerae sp. nov., a novel species isolated from rice rhizosphere.</title>
        <authorList>
            <person name="Zhao J.J."/>
            <person name="Zhang J."/>
            <person name="Zhang R.J."/>
            <person name="Zhang C.W."/>
            <person name="Yin H.Q."/>
            <person name="Zhang X.X."/>
        </authorList>
    </citation>
    <scope>NUCLEOTIDE SEQUENCE [LARGE SCALE GENOMIC DNA]</scope>
    <source>
        <strain evidence="1 2">S18K6</strain>
    </source>
</reference>
<comment type="caution">
    <text evidence="1">The sequence shown here is derived from an EMBL/GenBank/DDBJ whole genome shotgun (WGS) entry which is preliminary data.</text>
</comment>
<accession>A0AAV3V675</accession>
<organism evidence="1 2">
    <name type="scientific">Paraglaciecola chathamensis S18K6</name>
    <dbReference type="NCBI Taxonomy" id="1127672"/>
    <lineage>
        <taxon>Bacteria</taxon>
        <taxon>Pseudomonadati</taxon>
        <taxon>Pseudomonadota</taxon>
        <taxon>Gammaproteobacteria</taxon>
        <taxon>Alteromonadales</taxon>
        <taxon>Alteromonadaceae</taxon>
        <taxon>Paraglaciecola</taxon>
    </lineage>
</organism>
<dbReference type="Proteomes" id="UP000006320">
    <property type="component" value="Unassembled WGS sequence"/>
</dbReference>
<evidence type="ECO:0000313" key="1">
    <source>
        <dbReference type="EMBL" id="GAC12259.1"/>
    </source>
</evidence>
<sequence>MGKTAKIAKRLLPIMTPVVSLKHKKRFCAFMLPYPLEILRNTFT</sequence>
<protein>
    <submittedName>
        <fullName evidence="1">Uncharacterized protein</fullName>
    </submittedName>
</protein>